<dbReference type="Gene3D" id="1.20.1050.10">
    <property type="match status" value="1"/>
</dbReference>
<dbReference type="PANTHER" id="PTHR44051">
    <property type="entry name" value="GLUTATHIONE S-TRANSFERASE-RELATED"/>
    <property type="match status" value="1"/>
</dbReference>
<dbReference type="InterPro" id="IPR040079">
    <property type="entry name" value="Glutathione_S-Trfase"/>
</dbReference>
<dbReference type="Pfam" id="PF13410">
    <property type="entry name" value="GST_C_2"/>
    <property type="match status" value="1"/>
</dbReference>
<dbReference type="InterPro" id="IPR036282">
    <property type="entry name" value="Glutathione-S-Trfase_C_sf"/>
</dbReference>
<sequence>MKLYVDRSGAPNPRRALMFLAEKGIEVPLERVDLGKAEHLSEEFAGINPLKRLPVLVLDDGTAISESVAISRYFEETHPEPPLFGTGAKERALVEMWNRRVDFNLGAAVMAVFRHTHPAMAAFEVPQVPDWAEANRPRLLDFLRLLDGELASRPFVAGDGFSIADISAYCYVEYLRPARMVVPDDCTYLLDWKARIGARPSALATGRATGAKN</sequence>
<dbReference type="GO" id="GO:0016740">
    <property type="term" value="F:transferase activity"/>
    <property type="evidence" value="ECO:0007669"/>
    <property type="project" value="UniProtKB-KW"/>
</dbReference>
<dbReference type="SUPFAM" id="SSF52833">
    <property type="entry name" value="Thioredoxin-like"/>
    <property type="match status" value="1"/>
</dbReference>
<evidence type="ECO:0000313" key="3">
    <source>
        <dbReference type="EMBL" id="RAI29620.1"/>
    </source>
</evidence>
<keyword evidence="4" id="KW-1185">Reference proteome</keyword>
<keyword evidence="3" id="KW-0808">Transferase</keyword>
<dbReference type="InterPro" id="IPR036249">
    <property type="entry name" value="Thioredoxin-like_sf"/>
</dbReference>
<reference evidence="3 4" key="1">
    <citation type="submission" date="2017-07" db="EMBL/GenBank/DDBJ databases">
        <title>Draft Genome Sequences of Select Purple Nonsulfur Bacteria.</title>
        <authorList>
            <person name="Lasarre B."/>
            <person name="Mckinlay J.B."/>
        </authorList>
    </citation>
    <scope>NUCLEOTIDE SEQUENCE [LARGE SCALE GENOMIC DNA]</scope>
    <source>
        <strain evidence="3 4">DSM 11290</strain>
    </source>
</reference>
<proteinExistence type="predicted"/>
<dbReference type="RefSeq" id="WP_111432783.1">
    <property type="nucleotide sequence ID" value="NZ_JACIGG010000012.1"/>
</dbReference>
<dbReference type="CDD" id="cd03051">
    <property type="entry name" value="GST_N_GTT2_like"/>
    <property type="match status" value="1"/>
</dbReference>
<organism evidence="3 4">
    <name type="scientific">Rhodobium orientis</name>
    <dbReference type="NCBI Taxonomy" id="34017"/>
    <lineage>
        <taxon>Bacteria</taxon>
        <taxon>Pseudomonadati</taxon>
        <taxon>Pseudomonadota</taxon>
        <taxon>Alphaproteobacteria</taxon>
        <taxon>Hyphomicrobiales</taxon>
        <taxon>Rhodobiaceae</taxon>
        <taxon>Rhodobium</taxon>
    </lineage>
</organism>
<accession>A0A327JSX0</accession>
<dbReference type="Gene3D" id="3.40.30.10">
    <property type="entry name" value="Glutaredoxin"/>
    <property type="match status" value="1"/>
</dbReference>
<dbReference type="AlphaFoldDB" id="A0A327JSX0"/>
<dbReference type="OrthoDB" id="5293590at2"/>
<evidence type="ECO:0000259" key="1">
    <source>
        <dbReference type="PROSITE" id="PS50404"/>
    </source>
</evidence>
<dbReference type="Proteomes" id="UP000249299">
    <property type="component" value="Unassembled WGS sequence"/>
</dbReference>
<dbReference type="PROSITE" id="PS50404">
    <property type="entry name" value="GST_NTER"/>
    <property type="match status" value="1"/>
</dbReference>
<dbReference type="SUPFAM" id="SSF47616">
    <property type="entry name" value="GST C-terminal domain-like"/>
    <property type="match status" value="1"/>
</dbReference>
<dbReference type="InterPro" id="IPR034345">
    <property type="entry name" value="Gtt2-like_N"/>
</dbReference>
<dbReference type="PROSITE" id="PS50405">
    <property type="entry name" value="GST_CTER"/>
    <property type="match status" value="1"/>
</dbReference>
<dbReference type="SFLD" id="SFLDG00358">
    <property type="entry name" value="Main_(cytGST)"/>
    <property type="match status" value="1"/>
</dbReference>
<gene>
    <name evidence="3" type="ORF">CH339_02965</name>
</gene>
<feature type="domain" description="GST N-terminal" evidence="1">
    <location>
        <begin position="1"/>
        <end position="82"/>
    </location>
</feature>
<dbReference type="InterPro" id="IPR010987">
    <property type="entry name" value="Glutathione-S-Trfase_C-like"/>
</dbReference>
<evidence type="ECO:0000313" key="4">
    <source>
        <dbReference type="Proteomes" id="UP000249299"/>
    </source>
</evidence>
<feature type="domain" description="GST C-terminal" evidence="2">
    <location>
        <begin position="87"/>
        <end position="213"/>
    </location>
</feature>
<dbReference type="Pfam" id="PF13409">
    <property type="entry name" value="GST_N_2"/>
    <property type="match status" value="1"/>
</dbReference>
<protein>
    <submittedName>
        <fullName evidence="3">Glutathione S-transferase</fullName>
    </submittedName>
</protein>
<comment type="caution">
    <text evidence="3">The sequence shown here is derived from an EMBL/GenBank/DDBJ whole genome shotgun (WGS) entry which is preliminary data.</text>
</comment>
<dbReference type="SFLD" id="SFLDS00019">
    <property type="entry name" value="Glutathione_Transferase_(cytos"/>
    <property type="match status" value="1"/>
</dbReference>
<dbReference type="InterPro" id="IPR004045">
    <property type="entry name" value="Glutathione_S-Trfase_N"/>
</dbReference>
<evidence type="ECO:0000259" key="2">
    <source>
        <dbReference type="PROSITE" id="PS50405"/>
    </source>
</evidence>
<dbReference type="PANTHER" id="PTHR44051:SF8">
    <property type="entry name" value="GLUTATHIONE S-TRANSFERASE GSTA"/>
    <property type="match status" value="1"/>
</dbReference>
<name>A0A327JSX0_9HYPH</name>
<dbReference type="EMBL" id="NPEV01000003">
    <property type="protein sequence ID" value="RAI29620.1"/>
    <property type="molecule type" value="Genomic_DNA"/>
</dbReference>